<name>A0A7M6DM67_9CNID</name>
<dbReference type="PANTHER" id="PTHR32158:SF21">
    <property type="match status" value="1"/>
</dbReference>
<dbReference type="RefSeq" id="XP_066932644.1">
    <property type="nucleotide sequence ID" value="XM_067076543.1"/>
</dbReference>
<feature type="chain" id="PRO_5036401262" evidence="2">
    <location>
        <begin position="25"/>
        <end position="594"/>
    </location>
</feature>
<evidence type="ECO:0000256" key="1">
    <source>
        <dbReference type="SAM" id="Phobius"/>
    </source>
</evidence>
<evidence type="ECO:0000313" key="4">
    <source>
        <dbReference type="Proteomes" id="UP000594262"/>
    </source>
</evidence>
<evidence type="ECO:0000313" key="3">
    <source>
        <dbReference type="EnsemblMetazoa" id="CLYHEMP015774.2"/>
    </source>
</evidence>
<protein>
    <submittedName>
        <fullName evidence="3">Uncharacterized protein</fullName>
    </submittedName>
</protein>
<feature type="transmembrane region" description="Helical" evidence="1">
    <location>
        <begin position="183"/>
        <end position="205"/>
    </location>
</feature>
<dbReference type="Proteomes" id="UP000594262">
    <property type="component" value="Unplaced"/>
</dbReference>
<feature type="transmembrane region" description="Helical" evidence="1">
    <location>
        <begin position="362"/>
        <end position="389"/>
    </location>
</feature>
<keyword evidence="1" id="KW-1133">Transmembrane helix</keyword>
<feature type="transmembrane region" description="Helical" evidence="1">
    <location>
        <begin position="441"/>
        <end position="459"/>
    </location>
</feature>
<feature type="transmembrane region" description="Helical" evidence="1">
    <location>
        <begin position="237"/>
        <end position="256"/>
    </location>
</feature>
<keyword evidence="1" id="KW-0812">Transmembrane</keyword>
<organism evidence="3 4">
    <name type="scientific">Clytia hemisphaerica</name>
    <dbReference type="NCBI Taxonomy" id="252671"/>
    <lineage>
        <taxon>Eukaryota</taxon>
        <taxon>Metazoa</taxon>
        <taxon>Cnidaria</taxon>
        <taxon>Hydrozoa</taxon>
        <taxon>Hydroidolina</taxon>
        <taxon>Leptothecata</taxon>
        <taxon>Obeliida</taxon>
        <taxon>Clytiidae</taxon>
        <taxon>Clytia</taxon>
    </lineage>
</organism>
<feature type="transmembrane region" description="Helical" evidence="1">
    <location>
        <begin position="268"/>
        <end position="289"/>
    </location>
</feature>
<dbReference type="OrthoDB" id="5989148at2759"/>
<feature type="transmembrane region" description="Helical" evidence="1">
    <location>
        <begin position="510"/>
        <end position="530"/>
    </location>
</feature>
<feature type="transmembrane region" description="Helical" evidence="1">
    <location>
        <begin position="310"/>
        <end position="327"/>
    </location>
</feature>
<evidence type="ECO:0000256" key="2">
    <source>
        <dbReference type="SAM" id="SignalP"/>
    </source>
</evidence>
<sequence length="594" mass="68040">MNKQHLFHGITIILYVWYISDVTATDCGLGRKLTQCTGLTKIAPASKKINNRRKRSSSPMRSQSFNETSSTETCKCLEGPSHHQAYYDCENQNGECVESKVYILKGRWWDESDSQKTYACPFGYCNLGEGRCIGRNDSESYCLFDKTSQCSKGREGRLCGKCAQNLSVAFGSEDCKQCKDTNILILLIFFAILSILILAIIYFNVNAFSGYFNAFLYSYQVMGVFIPKYVELDLDRVSLFFIYALGLQGTGSNLGVCFYDGMDNLDKIGLNFVIPAYMIVFTAIIGRFLPNRAWQFLLTHQTEGSAPRRVSIGRAFSFVAVICYSLITTITLDLIDRITIDGKEYVYKAAFVEYLGTPKHEVLFAMAIISLILFVLGFPALLFGSFWFARIFRDWIQMHRLEPVLNSLKNCFKPKMTWFASFYFLCRLTILLFTVFINADIVRAFCLAMSCGLFLFIFAVCQPYKRWRFNFWDLVQMTNMLFISITGLLLQHQSSMRRKIRDRLIVLLRVLIYVPLVIAFSRTIFFYTLTRINRSPWCRMRILNRVELRYASVIGHSPNNNGRAGHPPTPQRVMDSFERSSYQNSQASIASSGL</sequence>
<dbReference type="EnsemblMetazoa" id="CLYHEMT015774.2">
    <property type="protein sequence ID" value="CLYHEMP015774.2"/>
    <property type="gene ID" value="CLYHEMG015774"/>
</dbReference>
<dbReference type="GeneID" id="136820358"/>
<proteinExistence type="predicted"/>
<dbReference type="RefSeq" id="XP_066932645.1">
    <property type="nucleotide sequence ID" value="XM_067076544.1"/>
</dbReference>
<keyword evidence="1" id="KW-0472">Membrane</keyword>
<feature type="signal peptide" evidence="2">
    <location>
        <begin position="1"/>
        <end position="24"/>
    </location>
</feature>
<dbReference type="AlphaFoldDB" id="A0A7M6DM67"/>
<keyword evidence="2" id="KW-0732">Signal</keyword>
<reference evidence="3" key="1">
    <citation type="submission" date="2021-01" db="UniProtKB">
        <authorList>
            <consortium name="EnsemblMetazoa"/>
        </authorList>
    </citation>
    <scope>IDENTIFICATION</scope>
</reference>
<accession>A0A7M6DM67</accession>
<dbReference type="PANTHER" id="PTHR32158">
    <property type="entry name" value="RING-TYPE DOMAIN-CONTAINING PROTEIN"/>
    <property type="match status" value="1"/>
</dbReference>
<feature type="transmembrane region" description="Helical" evidence="1">
    <location>
        <begin position="211"/>
        <end position="230"/>
    </location>
</feature>
<feature type="transmembrane region" description="Helical" evidence="1">
    <location>
        <begin position="416"/>
        <end position="435"/>
    </location>
</feature>
<keyword evidence="4" id="KW-1185">Reference proteome</keyword>
<dbReference type="EnsemblMetazoa" id="CLYHEMT015774.1">
    <property type="protein sequence ID" value="CLYHEMP015774.1"/>
    <property type="gene ID" value="CLYHEMG015774"/>
</dbReference>